<comment type="caution">
    <text evidence="2">The sequence shown here is derived from an EMBL/GenBank/DDBJ whole genome shotgun (WGS) entry which is preliminary data.</text>
</comment>
<sequence length="417" mass="46518">MASSHYKLLGGWRPIQANQEKRRIVRHPTTPPARFWDRLASVPLTYSALRELDTRKSAKSRHKRKRIAALRAKVKISTRNPMQDLDLSHLRAFPNPLYHDTEDRAKKLGLGPDGVKPRARKRAPRPEAKKILHYDAAFQQHLIQQGVYADPDDPGPHNYEPLPKNLDEIFDILDEVIGGLDDESESEQDEADYAEFLDLLKNKETSVPVLRDVVPRIEGRVADGGIAEANLRLTSLEHLTDGTLPAGHPDRFYGANANSVKDDVLNALFNYIAPNAHPLTPIAPNFFLEALGDDDDEDASLLQAIYHGMLGERGILKLRFHGVDGNTAHDEKPALLDGKAHTVVASYKSGQLEFRVLHAVPGPKGGWMYVSTQLYSFVMNTSAKNMFIGLEAYRALRRWAKKQRDEAIALANGDAAG</sequence>
<evidence type="ECO:0000313" key="3">
    <source>
        <dbReference type="Proteomes" id="UP000224854"/>
    </source>
</evidence>
<reference evidence="2 3" key="1">
    <citation type="submission" date="2017-06" db="EMBL/GenBank/DDBJ databases">
        <title>Ant-infecting Ophiocordyceps genomes reveal a high diversity of potential behavioral manipulation genes and a possible major role for enterotoxins.</title>
        <authorList>
            <person name="De Bekker C."/>
            <person name="Evans H.C."/>
            <person name="Brachmann A."/>
            <person name="Hughes D.P."/>
        </authorList>
    </citation>
    <scope>NUCLEOTIDE SEQUENCE [LARGE SCALE GENOMIC DNA]</scope>
    <source>
        <strain evidence="2 3">1348a</strain>
    </source>
</reference>
<proteinExistence type="predicted"/>
<gene>
    <name evidence="2" type="ORF">CDD82_1541</name>
</gene>
<keyword evidence="3" id="KW-1185">Reference proteome</keyword>
<protein>
    <submittedName>
        <fullName evidence="2">Uncharacterized protein</fullName>
    </submittedName>
</protein>
<dbReference type="OrthoDB" id="5336565at2759"/>
<dbReference type="AlphaFoldDB" id="A0A2C5XLS6"/>
<evidence type="ECO:0000313" key="2">
    <source>
        <dbReference type="EMBL" id="PHH66588.1"/>
    </source>
</evidence>
<dbReference type="EMBL" id="NJEU01001470">
    <property type="protein sequence ID" value="PHH66588.1"/>
    <property type="molecule type" value="Genomic_DNA"/>
</dbReference>
<organism evidence="2 3">
    <name type="scientific">Ophiocordyceps australis</name>
    <dbReference type="NCBI Taxonomy" id="1399860"/>
    <lineage>
        <taxon>Eukaryota</taxon>
        <taxon>Fungi</taxon>
        <taxon>Dikarya</taxon>
        <taxon>Ascomycota</taxon>
        <taxon>Pezizomycotina</taxon>
        <taxon>Sordariomycetes</taxon>
        <taxon>Hypocreomycetidae</taxon>
        <taxon>Hypocreales</taxon>
        <taxon>Ophiocordycipitaceae</taxon>
        <taxon>Ophiocordyceps</taxon>
    </lineage>
</organism>
<dbReference type="Proteomes" id="UP000224854">
    <property type="component" value="Unassembled WGS sequence"/>
</dbReference>
<feature type="region of interest" description="Disordered" evidence="1">
    <location>
        <begin position="103"/>
        <end position="125"/>
    </location>
</feature>
<accession>A0A2C5XLS6</accession>
<name>A0A2C5XLS6_9HYPO</name>
<evidence type="ECO:0000256" key="1">
    <source>
        <dbReference type="SAM" id="MobiDB-lite"/>
    </source>
</evidence>